<dbReference type="Gene3D" id="4.10.1110.10">
    <property type="entry name" value="AN1-like Zinc finger"/>
    <property type="match status" value="1"/>
</dbReference>
<dbReference type="SMART" id="SM00154">
    <property type="entry name" value="ZnF_AN1"/>
    <property type="match status" value="1"/>
</dbReference>
<reference evidence="7 8" key="1">
    <citation type="journal article" date="2023" name="Elife">
        <title>Identification of key yeast species and microbe-microbe interactions impacting larval growth of Drosophila in the wild.</title>
        <authorList>
            <person name="Mure A."/>
            <person name="Sugiura Y."/>
            <person name="Maeda R."/>
            <person name="Honda K."/>
            <person name="Sakurai N."/>
            <person name="Takahashi Y."/>
            <person name="Watada M."/>
            <person name="Katoh T."/>
            <person name="Gotoh A."/>
            <person name="Gotoh Y."/>
            <person name="Taniguchi I."/>
            <person name="Nakamura K."/>
            <person name="Hayashi T."/>
            <person name="Katayama T."/>
            <person name="Uemura T."/>
            <person name="Hattori Y."/>
        </authorList>
    </citation>
    <scope>NUCLEOTIDE SEQUENCE [LARGE SCALE GENOMIC DNA]</scope>
    <source>
        <strain evidence="7 8">SB-73</strain>
    </source>
</reference>
<dbReference type="GO" id="GO:0008270">
    <property type="term" value="F:zinc ion binding"/>
    <property type="evidence" value="ECO:0007669"/>
    <property type="project" value="UniProtKB-KW"/>
</dbReference>
<keyword evidence="1" id="KW-0479">Metal-binding</keyword>
<accession>A0AAV5RI15</accession>
<keyword evidence="8" id="KW-1185">Reference proteome</keyword>
<dbReference type="Pfam" id="PF01428">
    <property type="entry name" value="zf-AN1"/>
    <property type="match status" value="1"/>
</dbReference>
<evidence type="ECO:0000256" key="2">
    <source>
        <dbReference type="ARBA" id="ARBA00022771"/>
    </source>
</evidence>
<feature type="domain" description="AN1-type" evidence="6">
    <location>
        <begin position="93"/>
        <end position="142"/>
    </location>
</feature>
<organism evidence="7 8">
    <name type="scientific">Starmerella bacillaris</name>
    <name type="common">Yeast</name>
    <name type="synonym">Candida zemplinina</name>
    <dbReference type="NCBI Taxonomy" id="1247836"/>
    <lineage>
        <taxon>Eukaryota</taxon>
        <taxon>Fungi</taxon>
        <taxon>Dikarya</taxon>
        <taxon>Ascomycota</taxon>
        <taxon>Saccharomycotina</taxon>
        <taxon>Dipodascomycetes</taxon>
        <taxon>Dipodascales</taxon>
        <taxon>Trichomonascaceae</taxon>
        <taxon>Starmerella</taxon>
    </lineage>
</organism>
<dbReference type="InterPro" id="IPR000058">
    <property type="entry name" value="Znf_AN1"/>
</dbReference>
<evidence type="ECO:0000259" key="5">
    <source>
        <dbReference type="PROSITE" id="PS50053"/>
    </source>
</evidence>
<evidence type="ECO:0000256" key="4">
    <source>
        <dbReference type="PROSITE-ProRule" id="PRU00449"/>
    </source>
</evidence>
<evidence type="ECO:0000259" key="6">
    <source>
        <dbReference type="PROSITE" id="PS51039"/>
    </source>
</evidence>
<dbReference type="PROSITE" id="PS50053">
    <property type="entry name" value="UBIQUITIN_2"/>
    <property type="match status" value="1"/>
</dbReference>
<dbReference type="SUPFAM" id="SSF54236">
    <property type="entry name" value="Ubiquitin-like"/>
    <property type="match status" value="1"/>
</dbReference>
<evidence type="ECO:0000256" key="1">
    <source>
        <dbReference type="ARBA" id="ARBA00022723"/>
    </source>
</evidence>
<feature type="domain" description="Ubiquitin-like" evidence="5">
    <location>
        <begin position="9"/>
        <end position="86"/>
    </location>
</feature>
<evidence type="ECO:0000256" key="3">
    <source>
        <dbReference type="ARBA" id="ARBA00022833"/>
    </source>
</evidence>
<dbReference type="InterPro" id="IPR035896">
    <property type="entry name" value="AN1-like_Znf"/>
</dbReference>
<evidence type="ECO:0000313" key="7">
    <source>
        <dbReference type="EMBL" id="GMM51095.1"/>
    </source>
</evidence>
<gene>
    <name evidence="7" type="ORF">DASB73_020530</name>
</gene>
<dbReference type="AlphaFoldDB" id="A0AAV5RI15"/>
<proteinExistence type="predicted"/>
<sequence length="162" mass="18479">MIDKSTQLIRVSIRGSDSNKEEVSRLNLDVSRSQTVGETKKMLLDRDGSLAVDELMFNGEPVDDDQILSSFPSSEEESLLFTARRRTLEVRTARRKPRCSFKICNSTPLRGVGDCRNCNGKFCSRHRLMEQHDCAGLQGCKQQLHERNAHRLQQQQTMPNKV</sequence>
<dbReference type="EMBL" id="BTGC01000003">
    <property type="protein sequence ID" value="GMM51095.1"/>
    <property type="molecule type" value="Genomic_DNA"/>
</dbReference>
<dbReference type="InterPro" id="IPR029071">
    <property type="entry name" value="Ubiquitin-like_domsf"/>
</dbReference>
<evidence type="ECO:0000313" key="8">
    <source>
        <dbReference type="Proteomes" id="UP001362899"/>
    </source>
</evidence>
<name>A0AAV5RI15_STABA</name>
<comment type="caution">
    <text evidence="7">The sequence shown here is derived from an EMBL/GenBank/DDBJ whole genome shotgun (WGS) entry which is preliminary data.</text>
</comment>
<dbReference type="PROSITE" id="PS51039">
    <property type="entry name" value="ZF_AN1"/>
    <property type="match status" value="1"/>
</dbReference>
<dbReference type="Proteomes" id="UP001362899">
    <property type="component" value="Unassembled WGS sequence"/>
</dbReference>
<protein>
    <submittedName>
        <fullName evidence="7">Tmc1 protein</fullName>
    </submittedName>
</protein>
<keyword evidence="2 4" id="KW-0863">Zinc-finger</keyword>
<dbReference type="SUPFAM" id="SSF118310">
    <property type="entry name" value="AN1-like Zinc finger"/>
    <property type="match status" value="1"/>
</dbReference>
<keyword evidence="3" id="KW-0862">Zinc</keyword>
<dbReference type="InterPro" id="IPR000626">
    <property type="entry name" value="Ubiquitin-like_dom"/>
</dbReference>